<keyword evidence="6 8" id="KW-1133">Transmembrane helix</keyword>
<feature type="transmembrane region" description="Helical" evidence="8">
    <location>
        <begin position="290"/>
        <end position="308"/>
    </location>
</feature>
<dbReference type="GO" id="GO:0022857">
    <property type="term" value="F:transmembrane transporter activity"/>
    <property type="evidence" value="ECO:0007669"/>
    <property type="project" value="InterPro"/>
</dbReference>
<accession>A0A1B6DRT2</accession>
<keyword evidence="2" id="KW-0813">Transport</keyword>
<dbReference type="PRINTS" id="PR00171">
    <property type="entry name" value="SUGRTRNSPORT"/>
</dbReference>
<feature type="transmembrane region" description="Helical" evidence="8">
    <location>
        <begin position="385"/>
        <end position="407"/>
    </location>
</feature>
<dbReference type="InterPro" id="IPR005828">
    <property type="entry name" value="MFS_sugar_transport-like"/>
</dbReference>
<evidence type="ECO:0000256" key="7">
    <source>
        <dbReference type="ARBA" id="ARBA00023136"/>
    </source>
</evidence>
<reference evidence="10" key="1">
    <citation type="submission" date="2015-12" db="EMBL/GenBank/DDBJ databases">
        <title>De novo transcriptome assembly of four potential Pierce s Disease insect vectors from Arizona vineyards.</title>
        <authorList>
            <person name="Tassone E.E."/>
        </authorList>
    </citation>
    <scope>NUCLEOTIDE SEQUENCE</scope>
</reference>
<dbReference type="InterPro" id="IPR036259">
    <property type="entry name" value="MFS_trans_sf"/>
</dbReference>
<dbReference type="EMBL" id="GEDC01008917">
    <property type="protein sequence ID" value="JAS28381.1"/>
    <property type="molecule type" value="Transcribed_RNA"/>
</dbReference>
<dbReference type="FunFam" id="1.20.1250.20:FF:000218">
    <property type="entry name" value="facilitated trehalose transporter Tret1"/>
    <property type="match status" value="1"/>
</dbReference>
<name>A0A1B6DRT2_9HEMI</name>
<protein>
    <recommendedName>
        <fullName evidence="9">Major facilitator superfamily (MFS) profile domain-containing protein</fullName>
    </recommendedName>
</protein>
<evidence type="ECO:0000259" key="9">
    <source>
        <dbReference type="PROSITE" id="PS50850"/>
    </source>
</evidence>
<evidence type="ECO:0000256" key="8">
    <source>
        <dbReference type="SAM" id="Phobius"/>
    </source>
</evidence>
<evidence type="ECO:0000313" key="10">
    <source>
        <dbReference type="EMBL" id="JAS28381.1"/>
    </source>
</evidence>
<feature type="transmembrane region" description="Helical" evidence="8">
    <location>
        <begin position="413"/>
        <end position="435"/>
    </location>
</feature>
<dbReference type="PROSITE" id="PS00217">
    <property type="entry name" value="SUGAR_TRANSPORT_2"/>
    <property type="match status" value="1"/>
</dbReference>
<dbReference type="PROSITE" id="PS50850">
    <property type="entry name" value="MFS"/>
    <property type="match status" value="1"/>
</dbReference>
<feature type="transmembrane region" description="Helical" evidence="8">
    <location>
        <begin position="166"/>
        <end position="186"/>
    </location>
</feature>
<proteinExistence type="predicted"/>
<dbReference type="PANTHER" id="PTHR48021">
    <property type="match status" value="1"/>
</dbReference>
<dbReference type="AlphaFoldDB" id="A0A1B6DRT2"/>
<dbReference type="GO" id="GO:0005886">
    <property type="term" value="C:plasma membrane"/>
    <property type="evidence" value="ECO:0007669"/>
    <property type="project" value="UniProtKB-SubCell"/>
</dbReference>
<evidence type="ECO:0000256" key="6">
    <source>
        <dbReference type="ARBA" id="ARBA00022989"/>
    </source>
</evidence>
<dbReference type="InterPro" id="IPR005829">
    <property type="entry name" value="Sugar_transporter_CS"/>
</dbReference>
<dbReference type="PANTHER" id="PTHR48021:SF47">
    <property type="entry name" value="GH17672P"/>
    <property type="match status" value="1"/>
</dbReference>
<dbReference type="InterPro" id="IPR050549">
    <property type="entry name" value="MFS_Trehalose_Transporter"/>
</dbReference>
<keyword evidence="3" id="KW-1003">Cell membrane</keyword>
<keyword evidence="7 8" id="KW-0472">Membrane</keyword>
<keyword evidence="5 8" id="KW-0812">Transmembrane</keyword>
<gene>
    <name evidence="10" type="ORF">g.29816</name>
</gene>
<evidence type="ECO:0000256" key="3">
    <source>
        <dbReference type="ARBA" id="ARBA00022475"/>
    </source>
</evidence>
<dbReference type="Gene3D" id="1.20.1250.20">
    <property type="entry name" value="MFS general substrate transporter like domains"/>
    <property type="match status" value="1"/>
</dbReference>
<feature type="transmembrane region" description="Helical" evidence="8">
    <location>
        <begin position="315"/>
        <end position="339"/>
    </location>
</feature>
<keyword evidence="4" id="KW-0762">Sugar transport</keyword>
<dbReference type="SUPFAM" id="SSF103473">
    <property type="entry name" value="MFS general substrate transporter"/>
    <property type="match status" value="1"/>
</dbReference>
<feature type="transmembrane region" description="Helical" evidence="8">
    <location>
        <begin position="345"/>
        <end position="364"/>
    </location>
</feature>
<evidence type="ECO:0000256" key="4">
    <source>
        <dbReference type="ARBA" id="ARBA00022597"/>
    </source>
</evidence>
<dbReference type="Pfam" id="PF00083">
    <property type="entry name" value="Sugar_tr"/>
    <property type="match status" value="1"/>
</dbReference>
<dbReference type="InterPro" id="IPR020846">
    <property type="entry name" value="MFS_dom"/>
</dbReference>
<sequence length="456" mass="50524">MICLGYKRRNYYFTVFIGNLTMIALGNAYAWTSPTLPILMSNNDSVFPLVEDEASWIASLFSLGAAIGPLIAAPVKETIGFKWSFSLISTIMVISWIGLASLWNIYIFYFARLIAGIAAGMNFCILPLYIAEISEDELRTTINSLSQFFRCLAYLEEYVFGSLVSYYSLILISSLASLLHLTLVYWSPESPYYLIAKGNTDKAQKTVAWLRGGSSQESLDSIKQIQAFLDRSKNGRSWKDLTTFVNLKAIFIVTSLLCLQQTSGLTVMLVYTVKLFEMTGTSISPNMSSIIFGVVYAIGAIFGPIMTLKYGVKRSLILSAFGVFLSEEILGLFLYFNAYGYDMSSFFWCPIVCTILYAVTYNIGLGPLPATIMSEVFPANVKAKASAICQTIGFIVGFTIAKFFPILSEKLGIYSVFWMFGSSGIFVIILTVYLVPNTKGLSLDQIQDILSGNKKS</sequence>
<dbReference type="InterPro" id="IPR003663">
    <property type="entry name" value="Sugar/inositol_transpt"/>
</dbReference>
<feature type="transmembrane region" description="Helical" evidence="8">
    <location>
        <begin position="109"/>
        <end position="130"/>
    </location>
</feature>
<feature type="transmembrane region" description="Helical" evidence="8">
    <location>
        <begin position="54"/>
        <end position="73"/>
    </location>
</feature>
<evidence type="ECO:0000256" key="5">
    <source>
        <dbReference type="ARBA" id="ARBA00022692"/>
    </source>
</evidence>
<feature type="transmembrane region" description="Helical" evidence="8">
    <location>
        <begin position="249"/>
        <end position="270"/>
    </location>
</feature>
<comment type="subcellular location">
    <subcellularLocation>
        <location evidence="1">Cell membrane</location>
        <topology evidence="1">Multi-pass membrane protein</topology>
    </subcellularLocation>
</comment>
<feature type="domain" description="Major facilitator superfamily (MFS) profile" evidence="9">
    <location>
        <begin position="1"/>
        <end position="439"/>
    </location>
</feature>
<evidence type="ECO:0000256" key="2">
    <source>
        <dbReference type="ARBA" id="ARBA00022448"/>
    </source>
</evidence>
<feature type="transmembrane region" description="Helical" evidence="8">
    <location>
        <begin position="12"/>
        <end position="31"/>
    </location>
</feature>
<feature type="transmembrane region" description="Helical" evidence="8">
    <location>
        <begin position="85"/>
        <end position="103"/>
    </location>
</feature>
<evidence type="ECO:0000256" key="1">
    <source>
        <dbReference type="ARBA" id="ARBA00004651"/>
    </source>
</evidence>
<organism evidence="10">
    <name type="scientific">Clastoptera arizonana</name>
    <name type="common">Arizona spittle bug</name>
    <dbReference type="NCBI Taxonomy" id="38151"/>
    <lineage>
        <taxon>Eukaryota</taxon>
        <taxon>Metazoa</taxon>
        <taxon>Ecdysozoa</taxon>
        <taxon>Arthropoda</taxon>
        <taxon>Hexapoda</taxon>
        <taxon>Insecta</taxon>
        <taxon>Pterygota</taxon>
        <taxon>Neoptera</taxon>
        <taxon>Paraneoptera</taxon>
        <taxon>Hemiptera</taxon>
        <taxon>Auchenorrhyncha</taxon>
        <taxon>Cercopoidea</taxon>
        <taxon>Clastopteridae</taxon>
        <taxon>Clastoptera</taxon>
    </lineage>
</organism>